<dbReference type="RefSeq" id="WP_151573425.1">
    <property type="nucleotide sequence ID" value="NZ_WBOT01000002.1"/>
</dbReference>
<accession>A0A7V7RNM4</accession>
<protein>
    <submittedName>
        <fullName evidence="1">Pilus assembly protein PilM</fullName>
    </submittedName>
</protein>
<dbReference type="InterPro" id="IPR043129">
    <property type="entry name" value="ATPase_NBD"/>
</dbReference>
<dbReference type="AlphaFoldDB" id="A0A7V7RNM4"/>
<reference evidence="1 2" key="1">
    <citation type="journal article" date="2014" name="Arch. Microbiol.">
        <title>Bacillus mesophilum sp. nov., strain IITR-54T, a novel 4-chlorobiphenyl dechlorinating bacterium.</title>
        <authorList>
            <person name="Manickam N."/>
            <person name="Singh N.K."/>
            <person name="Bajaj A."/>
            <person name="Kumar R.M."/>
            <person name="Kaur G."/>
            <person name="Kaur N."/>
            <person name="Bala M."/>
            <person name="Kumar A."/>
            <person name="Mayilraj S."/>
        </authorList>
    </citation>
    <scope>NUCLEOTIDE SEQUENCE [LARGE SCALE GENOMIC DNA]</scope>
    <source>
        <strain evidence="1 2">IITR-54</strain>
    </source>
</reference>
<dbReference type="EMBL" id="WBOT01000002">
    <property type="protein sequence ID" value="KAB2334084.1"/>
    <property type="molecule type" value="Genomic_DNA"/>
</dbReference>
<dbReference type="Gene3D" id="3.30.420.40">
    <property type="match status" value="2"/>
</dbReference>
<dbReference type="PANTHER" id="PTHR32432:SF3">
    <property type="entry name" value="ETHANOLAMINE UTILIZATION PROTEIN EUTJ"/>
    <property type="match status" value="1"/>
</dbReference>
<dbReference type="Gene3D" id="3.30.1490.300">
    <property type="match status" value="1"/>
</dbReference>
<evidence type="ECO:0000313" key="1">
    <source>
        <dbReference type="EMBL" id="KAB2334084.1"/>
    </source>
</evidence>
<keyword evidence="2" id="KW-1185">Reference proteome</keyword>
<dbReference type="SUPFAM" id="SSF53067">
    <property type="entry name" value="Actin-like ATPase domain"/>
    <property type="match status" value="1"/>
</dbReference>
<dbReference type="Pfam" id="PF11104">
    <property type="entry name" value="PilM_2"/>
    <property type="match status" value="1"/>
</dbReference>
<dbReference type="OrthoDB" id="2690797at2"/>
<comment type="caution">
    <text evidence="1">The sequence shown here is derived from an EMBL/GenBank/DDBJ whole genome shotgun (WGS) entry which is preliminary data.</text>
</comment>
<name>A0A7V7RNM4_9BACI</name>
<dbReference type="InterPro" id="IPR050696">
    <property type="entry name" value="FtsA/MreB"/>
</dbReference>
<evidence type="ECO:0000313" key="2">
    <source>
        <dbReference type="Proteomes" id="UP000441354"/>
    </source>
</evidence>
<organism evidence="1 2">
    <name type="scientific">Bacillus mesophilum</name>
    <dbReference type="NCBI Taxonomy" id="1071718"/>
    <lineage>
        <taxon>Bacteria</taxon>
        <taxon>Bacillati</taxon>
        <taxon>Bacillota</taxon>
        <taxon>Bacilli</taxon>
        <taxon>Bacillales</taxon>
        <taxon>Bacillaceae</taxon>
        <taxon>Bacillus</taxon>
    </lineage>
</organism>
<proteinExistence type="predicted"/>
<dbReference type="PANTHER" id="PTHR32432">
    <property type="entry name" value="CELL DIVISION PROTEIN FTSA-RELATED"/>
    <property type="match status" value="1"/>
</dbReference>
<dbReference type="InterPro" id="IPR005883">
    <property type="entry name" value="PilM"/>
</dbReference>
<dbReference type="Proteomes" id="UP000441354">
    <property type="component" value="Unassembled WGS sequence"/>
</dbReference>
<sequence length="330" mass="37766">MAFRLKLGKQSNISLIIKDHVIRLAEVKSHGELHIQRLEERFIPSGLIKEGRIQDSETLIAILEECVNEWKLKNKQVTFLVPDPFIVMRKIAIPADVHEDELKGYLFMEIGATIHLPFEDPIFDYYSLPQQNNERKEVLLFAAPEGVVAEYTDILEEVKLKPAAADLSALSLYRLYHKLDMANANENLMLVQYDLTTVNVSIFENHIPIIMRHLKLDIDASQWDTVRSENGGRKLHYSGSANDVGSSLMDSYKEIDRVQDYYQFSLTQGKKKITKIVVDGDHPYLDEVFKEMKNRYSVPVLTLKNDVIDSGQDAELPSFYLNIGLALKEV</sequence>
<gene>
    <name evidence="1" type="ORF">F7732_08385</name>
</gene>